<dbReference type="CDD" id="cd14498">
    <property type="entry name" value="DSP"/>
    <property type="match status" value="1"/>
</dbReference>
<gene>
    <name evidence="6" type="ORF">K437DRAFT_222912</name>
</gene>
<dbReference type="GO" id="GO:0005737">
    <property type="term" value="C:cytoplasm"/>
    <property type="evidence" value="ECO:0007669"/>
    <property type="project" value="TreeGrafter"/>
</dbReference>
<dbReference type="GeneID" id="25262393"/>
<evidence type="ECO:0000256" key="4">
    <source>
        <dbReference type="ARBA" id="ARBA00022912"/>
    </source>
</evidence>
<name>A0A066W2P2_TILAU</name>
<dbReference type="OrthoDB" id="273181at2759"/>
<feature type="non-terminal residue" evidence="6">
    <location>
        <position position="82"/>
    </location>
</feature>
<proteinExistence type="inferred from homology"/>
<dbReference type="Pfam" id="PF00782">
    <property type="entry name" value="DSPc"/>
    <property type="match status" value="1"/>
</dbReference>
<dbReference type="GO" id="GO:0004725">
    <property type="term" value="F:protein tyrosine phosphatase activity"/>
    <property type="evidence" value="ECO:0007669"/>
    <property type="project" value="UniProtKB-EC"/>
</dbReference>
<dbReference type="InterPro" id="IPR000340">
    <property type="entry name" value="Dual-sp_phosphatase_cat-dom"/>
</dbReference>
<evidence type="ECO:0000259" key="5">
    <source>
        <dbReference type="PROSITE" id="PS50056"/>
    </source>
</evidence>
<evidence type="ECO:0000313" key="6">
    <source>
        <dbReference type="EMBL" id="KDN47986.1"/>
    </source>
</evidence>
<keyword evidence="4" id="KW-0904">Protein phosphatase</keyword>
<dbReference type="SUPFAM" id="SSF52799">
    <property type="entry name" value="(Phosphotyrosine protein) phosphatases II"/>
    <property type="match status" value="1"/>
</dbReference>
<keyword evidence="3" id="KW-0378">Hydrolase</keyword>
<dbReference type="PANTHER" id="PTHR10159">
    <property type="entry name" value="DUAL SPECIFICITY PROTEIN PHOSPHATASE"/>
    <property type="match status" value="1"/>
</dbReference>
<evidence type="ECO:0000313" key="7">
    <source>
        <dbReference type="Proteomes" id="UP000027361"/>
    </source>
</evidence>
<comment type="similarity">
    <text evidence="1">Belongs to the protein-tyrosine phosphatase family. Non-receptor class dual specificity subfamily.</text>
</comment>
<dbReference type="InterPro" id="IPR029021">
    <property type="entry name" value="Prot-tyrosine_phosphatase-like"/>
</dbReference>
<sequence>MEIEDGGKKGLRLRERFDKYLRIPMRDTVEATGVQRSIEEACRYIDDARLHSTPIYVHCKAGKSRSVLAAMAYLIHANHWTL</sequence>
<dbReference type="EC" id="3.1.3.48" evidence="2"/>
<dbReference type="PANTHER" id="PTHR10159:SF530">
    <property type="entry name" value="DUAL SPECIFICITY PROTEIN PHOSPHATASE DDB_G0271350-RELATED"/>
    <property type="match status" value="1"/>
</dbReference>
<evidence type="ECO:0000256" key="3">
    <source>
        <dbReference type="ARBA" id="ARBA00022801"/>
    </source>
</evidence>
<dbReference type="EMBL" id="JMSN01000027">
    <property type="protein sequence ID" value="KDN47986.1"/>
    <property type="molecule type" value="Genomic_DNA"/>
</dbReference>
<dbReference type="RefSeq" id="XP_013244005.1">
    <property type="nucleotide sequence ID" value="XM_013388551.1"/>
</dbReference>
<protein>
    <recommendedName>
        <fullName evidence="2">protein-tyrosine-phosphatase</fullName>
        <ecNumber evidence="2">3.1.3.48</ecNumber>
    </recommendedName>
</protein>
<dbReference type="OMA" id="AYLIHSH"/>
<dbReference type="Gene3D" id="3.90.190.10">
    <property type="entry name" value="Protein tyrosine phosphatase superfamily"/>
    <property type="match status" value="1"/>
</dbReference>
<feature type="domain" description="Tyrosine specific protein phosphatases" evidence="5">
    <location>
        <begin position="36"/>
        <end position="82"/>
    </location>
</feature>
<evidence type="ECO:0000256" key="1">
    <source>
        <dbReference type="ARBA" id="ARBA00008601"/>
    </source>
</evidence>
<dbReference type="InParanoid" id="A0A066W2P2"/>
<dbReference type="InterPro" id="IPR000387">
    <property type="entry name" value="Tyr_Pase_dom"/>
</dbReference>
<dbReference type="PROSITE" id="PS50056">
    <property type="entry name" value="TYR_PHOSPHATASE_2"/>
    <property type="match status" value="1"/>
</dbReference>
<dbReference type="HOGENOM" id="CLU_194957_0_0_1"/>
<dbReference type="AlphaFoldDB" id="A0A066W2P2"/>
<evidence type="ECO:0000256" key="2">
    <source>
        <dbReference type="ARBA" id="ARBA00013064"/>
    </source>
</evidence>
<accession>A0A066W2P2</accession>
<keyword evidence="7" id="KW-1185">Reference proteome</keyword>
<dbReference type="Proteomes" id="UP000027361">
    <property type="component" value="Unassembled WGS sequence"/>
</dbReference>
<organism evidence="6 7">
    <name type="scientific">Tilletiaria anomala (strain ATCC 24038 / CBS 436.72 / UBC 951)</name>
    <dbReference type="NCBI Taxonomy" id="1037660"/>
    <lineage>
        <taxon>Eukaryota</taxon>
        <taxon>Fungi</taxon>
        <taxon>Dikarya</taxon>
        <taxon>Basidiomycota</taxon>
        <taxon>Ustilaginomycotina</taxon>
        <taxon>Exobasidiomycetes</taxon>
        <taxon>Georgefischeriales</taxon>
        <taxon>Tilletiariaceae</taxon>
        <taxon>Tilletiaria</taxon>
    </lineage>
</organism>
<reference evidence="6 7" key="1">
    <citation type="submission" date="2014-05" db="EMBL/GenBank/DDBJ databases">
        <title>Draft genome sequence of a rare smut relative, Tilletiaria anomala UBC 951.</title>
        <authorList>
            <consortium name="DOE Joint Genome Institute"/>
            <person name="Toome M."/>
            <person name="Kuo A."/>
            <person name="Henrissat B."/>
            <person name="Lipzen A."/>
            <person name="Tritt A."/>
            <person name="Yoshinaga Y."/>
            <person name="Zane M."/>
            <person name="Barry K."/>
            <person name="Grigoriev I.V."/>
            <person name="Spatafora J.W."/>
            <person name="Aimea M.C."/>
        </authorList>
    </citation>
    <scope>NUCLEOTIDE SEQUENCE [LARGE SCALE GENOMIC DNA]</scope>
    <source>
        <strain evidence="6 7">UBC 951</strain>
    </source>
</reference>
<comment type="caution">
    <text evidence="6">The sequence shown here is derived from an EMBL/GenBank/DDBJ whole genome shotgun (WGS) entry which is preliminary data.</text>
</comment>
<dbReference type="GO" id="GO:0043409">
    <property type="term" value="P:negative regulation of MAPK cascade"/>
    <property type="evidence" value="ECO:0007669"/>
    <property type="project" value="TreeGrafter"/>
</dbReference>